<reference evidence="5 6" key="1">
    <citation type="submission" date="2016-12" db="EMBL/GenBank/DDBJ databases">
        <title>Study of bacterial adaptation to deep sea.</title>
        <authorList>
            <person name="Song J."/>
            <person name="Yoshizawa S."/>
            <person name="Kogure K."/>
        </authorList>
    </citation>
    <scope>NUCLEOTIDE SEQUENCE [LARGE SCALE GENOMIC DNA]</scope>
    <source>
        <strain evidence="5 6">SAORIC-165</strain>
    </source>
</reference>
<keyword evidence="2" id="KW-0464">Manganese</keyword>
<evidence type="ECO:0000313" key="5">
    <source>
        <dbReference type="EMBL" id="PQJ29755.1"/>
    </source>
</evidence>
<keyword evidence="3" id="KW-0119">Carbohydrate metabolism</keyword>
<protein>
    <recommendedName>
        <fullName evidence="7">Fructose-bisphosphatase class III</fullName>
    </recommendedName>
</protein>
<feature type="coiled-coil region" evidence="4">
    <location>
        <begin position="608"/>
        <end position="635"/>
    </location>
</feature>
<dbReference type="Pfam" id="PF06874">
    <property type="entry name" value="FBPase_2"/>
    <property type="match status" value="1"/>
</dbReference>
<gene>
    <name evidence="5" type="ORF">BSZ32_15550</name>
</gene>
<evidence type="ECO:0000256" key="2">
    <source>
        <dbReference type="ARBA" id="ARBA00023211"/>
    </source>
</evidence>
<dbReference type="GO" id="GO:0042132">
    <property type="term" value="F:fructose 1,6-bisphosphate 1-phosphatase activity"/>
    <property type="evidence" value="ECO:0007669"/>
    <property type="project" value="InterPro"/>
</dbReference>
<evidence type="ECO:0000256" key="3">
    <source>
        <dbReference type="ARBA" id="ARBA00023277"/>
    </source>
</evidence>
<organism evidence="5 6">
    <name type="scientific">Rubritalea profundi</name>
    <dbReference type="NCBI Taxonomy" id="1658618"/>
    <lineage>
        <taxon>Bacteria</taxon>
        <taxon>Pseudomonadati</taxon>
        <taxon>Verrucomicrobiota</taxon>
        <taxon>Verrucomicrobiia</taxon>
        <taxon>Verrucomicrobiales</taxon>
        <taxon>Rubritaleaceae</taxon>
        <taxon>Rubritalea</taxon>
    </lineage>
</organism>
<comment type="caution">
    <text evidence="5">The sequence shown here is derived from an EMBL/GenBank/DDBJ whole genome shotgun (WGS) entry which is preliminary data.</text>
</comment>
<evidence type="ECO:0000313" key="6">
    <source>
        <dbReference type="Proteomes" id="UP000239907"/>
    </source>
</evidence>
<dbReference type="CDD" id="cd00838">
    <property type="entry name" value="MPP_superfamily"/>
    <property type="match status" value="1"/>
</dbReference>
<evidence type="ECO:0008006" key="7">
    <source>
        <dbReference type="Google" id="ProtNLM"/>
    </source>
</evidence>
<evidence type="ECO:0000256" key="1">
    <source>
        <dbReference type="ARBA" id="ARBA00022801"/>
    </source>
</evidence>
<dbReference type="HAMAP" id="MF_01854">
    <property type="entry name" value="FBPase_class3"/>
    <property type="match status" value="1"/>
</dbReference>
<keyword evidence="6" id="KW-1185">Reference proteome</keyword>
<dbReference type="GO" id="GO:0006094">
    <property type="term" value="P:gluconeogenesis"/>
    <property type="evidence" value="ECO:0007669"/>
    <property type="project" value="InterPro"/>
</dbReference>
<dbReference type="OrthoDB" id="9779903at2"/>
<dbReference type="SUPFAM" id="SSF56300">
    <property type="entry name" value="Metallo-dependent phosphatases"/>
    <property type="match status" value="1"/>
</dbReference>
<dbReference type="InterPro" id="IPR029052">
    <property type="entry name" value="Metallo-depent_PP-like"/>
</dbReference>
<name>A0A2S7U411_9BACT</name>
<accession>A0A2S7U411</accession>
<keyword evidence="1" id="KW-0378">Hydrolase</keyword>
<evidence type="ECO:0000256" key="4">
    <source>
        <dbReference type="SAM" id="Coils"/>
    </source>
</evidence>
<dbReference type="Proteomes" id="UP000239907">
    <property type="component" value="Unassembled WGS sequence"/>
</dbReference>
<dbReference type="RefSeq" id="WP_105044271.1">
    <property type="nucleotide sequence ID" value="NZ_MQWA01000001.1"/>
</dbReference>
<dbReference type="AlphaFoldDB" id="A0A2S7U411"/>
<dbReference type="EMBL" id="MQWA01000001">
    <property type="protein sequence ID" value="PQJ29755.1"/>
    <property type="molecule type" value="Genomic_DNA"/>
</dbReference>
<proteinExistence type="inferred from homology"/>
<keyword evidence="4" id="KW-0175">Coiled coil</keyword>
<dbReference type="InterPro" id="IPR009164">
    <property type="entry name" value="FBPtase_class3"/>
</dbReference>
<sequence length="642" mass="73711">MEKLIHQILARSYPSTESAVYEIAALKAQLELPKGVTHVISDVHGEARKLRHVINNASGRLRPVVAELFGGDTESSEFKEFLHLLYYPTELLQLKAEEFKNDDEARYQWVLKTLTQQFTIIRAEVRTKRRKDIKNYTPKQFRELFEILLNFPADGHHEAFLTVSIRELVRRKMDFQALRAASRFIRNITVEELIVAGDLGDRGARLDWVVDYLMKQPNVTIVWGNHDVSWMGACLGHEALIAIVLRVSLRYRRMYQLEEGYGILTNALELLARDVYSDDPAEFFKPKRGGERDELTIARMQKAIAIIQFKLEGQIVERHPEWEMSDRNVLKMIDYSNGSIELAGQSYKLRDAHFPTIDPQDPNKLSAEEEHCMQRLVESFISSSRLWEHMKWVVERGSMAEVRDRAAIFHACLSLDENGDYLPLEIDGEEKCGPEQFGAFNKVIKRAFRKGSMAQQDDKDWLYYLWAGPRSPLFGKDKMATFESYFIEDKGAHKETRNPWFDFLNDKYFCEQVCQDMGVESGGLIVNGHVPVKVEKGEDPVKRGGNAVTIDGAFSEAYGDRGYTLILTDSGEFLAEHHGFKDPVSVVRSGEDIIPIMRKIRTYDSPRLIKHTEQGERLNQQIQALEGLVEAYEEGLINEEPV</sequence>
<dbReference type="Gene3D" id="3.60.21.10">
    <property type="match status" value="1"/>
</dbReference>